<protein>
    <submittedName>
        <fullName evidence="3">Glycosyl transferase group 1</fullName>
    </submittedName>
</protein>
<evidence type="ECO:0000259" key="1">
    <source>
        <dbReference type="Pfam" id="PF00534"/>
    </source>
</evidence>
<feature type="domain" description="Glycosyltransferase subfamily 4-like N-terminal" evidence="2">
    <location>
        <begin position="26"/>
        <end position="185"/>
    </location>
</feature>
<dbReference type="Gene3D" id="3.40.50.2000">
    <property type="entry name" value="Glycogen Phosphorylase B"/>
    <property type="match status" value="2"/>
</dbReference>
<sequence length="380" mass="40928">METRVTAPTATSPLRVLFILSALRKNGAVLSTLTTIAHLDRRRFQPQLFVVERGEAWGDVLRGVEVLYGASSGGALRKASQLPPTLYRLARRSDVIVGGLEMAPTFLAVLAAQLTGKPSVGFVRNSLPEVLAALPPRYAALSKLFYPRLTRAVAISEGIRESVQKLYPALAGRTETVYIPLDLARAERYAAAPPPEGAPERPYLVAVGRLEPQKGFDILLRAYARLRAAGVTHPLVIVGEGREAARLRELAASLGVEDGVRFPGFQENPYAWIRGAEVFVSSSRFEGFCRVIAEAMAVGTPVVATDCPSGPAEVLEGGRAGVLVRSEDPEALAKGIAGLLSDPEARARFRERGRERVRAFSPERVVARFGEVLEGVAGRG</sequence>
<accession>D7CT79</accession>
<dbReference type="PANTHER" id="PTHR12526">
    <property type="entry name" value="GLYCOSYLTRANSFERASE"/>
    <property type="match status" value="1"/>
</dbReference>
<feature type="domain" description="Glycosyl transferase family 1" evidence="1">
    <location>
        <begin position="199"/>
        <end position="356"/>
    </location>
</feature>
<evidence type="ECO:0000313" key="4">
    <source>
        <dbReference type="Proteomes" id="UP000000379"/>
    </source>
</evidence>
<proteinExistence type="predicted"/>
<dbReference type="STRING" id="649638.Trad_2433"/>
<dbReference type="KEGG" id="tra:Trad_2433"/>
<dbReference type="CDD" id="cd03811">
    <property type="entry name" value="GT4_GT28_WabH-like"/>
    <property type="match status" value="1"/>
</dbReference>
<dbReference type="InterPro" id="IPR028098">
    <property type="entry name" value="Glyco_trans_4-like_N"/>
</dbReference>
<dbReference type="Pfam" id="PF00534">
    <property type="entry name" value="Glycos_transf_1"/>
    <property type="match status" value="1"/>
</dbReference>
<reference evidence="4" key="1">
    <citation type="submission" date="2010-05" db="EMBL/GenBank/DDBJ databases">
        <title>The complete genome of Truepera radiovictris DSM 17093.</title>
        <authorList>
            <consortium name="US DOE Joint Genome Institute (JGI-PGF)"/>
            <person name="Lucas S."/>
            <person name="Copeland A."/>
            <person name="Lapidus A."/>
            <person name="Glavina del Rio T."/>
            <person name="Dalin E."/>
            <person name="Tice H."/>
            <person name="Bruce D."/>
            <person name="Goodwin L."/>
            <person name="Pitluck S."/>
            <person name="Kyrpides N."/>
            <person name="Mavromatis K."/>
            <person name="Ovchinnikova G."/>
            <person name="Munk A.C."/>
            <person name="Detter J.C."/>
            <person name="Han C."/>
            <person name="Tapia R."/>
            <person name="Land M."/>
            <person name="Hauser L."/>
            <person name="Markowitz V."/>
            <person name="Cheng J.-F."/>
            <person name="Hugenholtz P."/>
            <person name="Woyke T."/>
            <person name="Wu D."/>
            <person name="Tindall B."/>
            <person name="Pomrenke H.G."/>
            <person name="Brambilla E."/>
            <person name="Klenk H.-P."/>
            <person name="Eisen J.A."/>
        </authorList>
    </citation>
    <scope>NUCLEOTIDE SEQUENCE [LARGE SCALE GENOMIC DNA]</scope>
    <source>
        <strain evidence="4">DSM 17093 / CIP 108686 / LMG 22925 / RQ-24</strain>
    </source>
</reference>
<dbReference type="EMBL" id="CP002049">
    <property type="protein sequence ID" value="ADI15542.1"/>
    <property type="molecule type" value="Genomic_DNA"/>
</dbReference>
<dbReference type="Proteomes" id="UP000000379">
    <property type="component" value="Chromosome"/>
</dbReference>
<dbReference type="Pfam" id="PF13439">
    <property type="entry name" value="Glyco_transf_4"/>
    <property type="match status" value="1"/>
</dbReference>
<dbReference type="InterPro" id="IPR001296">
    <property type="entry name" value="Glyco_trans_1"/>
</dbReference>
<dbReference type="GO" id="GO:0016757">
    <property type="term" value="F:glycosyltransferase activity"/>
    <property type="evidence" value="ECO:0007669"/>
    <property type="project" value="InterPro"/>
</dbReference>
<organism evidence="3 4">
    <name type="scientific">Truepera radiovictrix (strain DSM 17093 / CIP 108686 / LMG 22925 / RQ-24)</name>
    <dbReference type="NCBI Taxonomy" id="649638"/>
    <lineage>
        <taxon>Bacteria</taxon>
        <taxon>Thermotogati</taxon>
        <taxon>Deinococcota</taxon>
        <taxon>Deinococci</taxon>
        <taxon>Trueperales</taxon>
        <taxon>Trueperaceae</taxon>
        <taxon>Truepera</taxon>
    </lineage>
</organism>
<keyword evidence="3" id="KW-0808">Transferase</keyword>
<dbReference type="HOGENOM" id="CLU_009583_0_0_0"/>
<keyword evidence="4" id="KW-1185">Reference proteome</keyword>
<evidence type="ECO:0000313" key="3">
    <source>
        <dbReference type="EMBL" id="ADI15542.1"/>
    </source>
</evidence>
<dbReference type="eggNOG" id="COG0438">
    <property type="taxonomic scope" value="Bacteria"/>
</dbReference>
<name>D7CT79_TRURR</name>
<reference evidence="3 4" key="2">
    <citation type="journal article" date="2011" name="Stand. Genomic Sci.">
        <title>Complete genome sequence of Truepera radiovictrix type strain (RQ-24).</title>
        <authorList>
            <person name="Ivanova N."/>
            <person name="Rohde C."/>
            <person name="Munk C."/>
            <person name="Nolan M."/>
            <person name="Lucas S."/>
            <person name="Del Rio T.G."/>
            <person name="Tice H."/>
            <person name="Deshpande S."/>
            <person name="Cheng J.F."/>
            <person name="Tapia R."/>
            <person name="Han C."/>
            <person name="Goodwin L."/>
            <person name="Pitluck S."/>
            <person name="Liolios K."/>
            <person name="Mavromatis K."/>
            <person name="Mikhailova N."/>
            <person name="Pati A."/>
            <person name="Chen A."/>
            <person name="Palaniappan K."/>
            <person name="Land M."/>
            <person name="Hauser L."/>
            <person name="Chang Y.J."/>
            <person name="Jeffries C.D."/>
            <person name="Brambilla E."/>
            <person name="Rohde M."/>
            <person name="Goker M."/>
            <person name="Tindall B.J."/>
            <person name="Woyke T."/>
            <person name="Bristow J."/>
            <person name="Eisen J.A."/>
            <person name="Markowitz V."/>
            <person name="Hugenholtz P."/>
            <person name="Kyrpides N.C."/>
            <person name="Klenk H.P."/>
            <person name="Lapidus A."/>
        </authorList>
    </citation>
    <scope>NUCLEOTIDE SEQUENCE [LARGE SCALE GENOMIC DNA]</scope>
    <source>
        <strain evidence="4">DSM 17093 / CIP 108686 / LMG 22925 / RQ-24</strain>
    </source>
</reference>
<gene>
    <name evidence="3" type="ordered locus">Trad_2433</name>
</gene>
<dbReference type="CAZy" id="GT4">
    <property type="family name" value="Glycosyltransferase Family 4"/>
</dbReference>
<evidence type="ECO:0000259" key="2">
    <source>
        <dbReference type="Pfam" id="PF13439"/>
    </source>
</evidence>
<dbReference type="SUPFAM" id="SSF53756">
    <property type="entry name" value="UDP-Glycosyltransferase/glycogen phosphorylase"/>
    <property type="match status" value="1"/>
</dbReference>
<dbReference type="AlphaFoldDB" id="D7CT79"/>